<dbReference type="Pfam" id="PF12690">
    <property type="entry name" value="BsuPI"/>
    <property type="match status" value="1"/>
</dbReference>
<dbReference type="RefSeq" id="WP_076760323.1">
    <property type="nucleotide sequence ID" value="NZ_JARMDZ010000003.1"/>
</dbReference>
<evidence type="ECO:0000313" key="3">
    <source>
        <dbReference type="Proteomes" id="UP000187367"/>
    </source>
</evidence>
<dbReference type="InterPro" id="IPR038144">
    <property type="entry name" value="IPI"/>
</dbReference>
<dbReference type="OrthoDB" id="1357684at2"/>
<accession>A0A1R1QE54</accession>
<evidence type="ECO:0000259" key="1">
    <source>
        <dbReference type="Pfam" id="PF12690"/>
    </source>
</evidence>
<dbReference type="InterPro" id="IPR020481">
    <property type="entry name" value="Intracell_prot_inh_BsuPI"/>
</dbReference>
<protein>
    <submittedName>
        <fullName evidence="2">Proteinase inhibitor</fullName>
    </submittedName>
</protein>
<dbReference type="EMBL" id="MTJL01000036">
    <property type="protein sequence ID" value="OMI01450.1"/>
    <property type="molecule type" value="Genomic_DNA"/>
</dbReference>
<keyword evidence="3" id="KW-1185">Reference proteome</keyword>
<dbReference type="AlphaFoldDB" id="A0A1R1S0M3"/>
<accession>A0A1R1S0M3</accession>
<dbReference type="Proteomes" id="UP000187367">
    <property type="component" value="Unassembled WGS sequence"/>
</dbReference>
<organism evidence="2 3">
    <name type="scientific">Bacillus swezeyi</name>
    <dbReference type="NCBI Taxonomy" id="1925020"/>
    <lineage>
        <taxon>Bacteria</taxon>
        <taxon>Bacillati</taxon>
        <taxon>Bacillota</taxon>
        <taxon>Bacilli</taxon>
        <taxon>Bacillales</taxon>
        <taxon>Bacillaceae</taxon>
        <taxon>Bacillus</taxon>
    </lineage>
</organism>
<sequence>MRLISMIVMLLFVGGCGQNGEYGPDKEVSGEVENGSVVLTVEPVQKPGEIEFKMSVVNNTDEAVDFEFSSGQKFELVVTDQEGNERYRYSKGKMFTQAFQTMTLNPKETYDLTDVWKEVPEPGQYEVNVMFKGRTEQLASALRASKTFEVK</sequence>
<name>A0A1R1S0M3_9BACI</name>
<feature type="domain" description="Intracellular proteinase inhibitor BsuPI" evidence="1">
    <location>
        <begin position="40"/>
        <end position="134"/>
    </location>
</feature>
<dbReference type="PROSITE" id="PS51257">
    <property type="entry name" value="PROKAR_LIPOPROTEIN"/>
    <property type="match status" value="1"/>
</dbReference>
<reference evidence="2 3" key="1">
    <citation type="submission" date="2017-01" db="EMBL/GenBank/DDBJ databases">
        <title>Bacillus phylogenomics.</title>
        <authorList>
            <person name="Dunlap C."/>
        </authorList>
    </citation>
    <scope>NUCLEOTIDE SEQUENCE [LARGE SCALE GENOMIC DNA]</scope>
    <source>
        <strain evidence="2 3">NRRL B-41282</strain>
    </source>
</reference>
<dbReference type="Gene3D" id="2.60.40.2360">
    <property type="entry name" value="Intracellular proteinase inhibitor BsuPI"/>
    <property type="match status" value="1"/>
</dbReference>
<gene>
    <name evidence="2" type="ORF">BW143_17300</name>
</gene>
<comment type="caution">
    <text evidence="2">The sequence shown here is derived from an EMBL/GenBank/DDBJ whole genome shotgun (WGS) entry which is preliminary data.</text>
</comment>
<proteinExistence type="predicted"/>
<evidence type="ECO:0000313" key="2">
    <source>
        <dbReference type="EMBL" id="OMI01450.1"/>
    </source>
</evidence>